<feature type="compositionally biased region" description="Basic residues" evidence="1">
    <location>
        <begin position="80"/>
        <end position="97"/>
    </location>
</feature>
<organism evidence="2 3">
    <name type="scientific">Vicugna pacos</name>
    <name type="common">Alpaca</name>
    <name type="synonym">Lama pacos</name>
    <dbReference type="NCBI Taxonomy" id="30538"/>
    <lineage>
        <taxon>Eukaryota</taxon>
        <taxon>Metazoa</taxon>
        <taxon>Chordata</taxon>
        <taxon>Craniata</taxon>
        <taxon>Vertebrata</taxon>
        <taxon>Euteleostomi</taxon>
        <taxon>Mammalia</taxon>
        <taxon>Eutheria</taxon>
        <taxon>Laurasiatheria</taxon>
        <taxon>Artiodactyla</taxon>
        <taxon>Tylopoda</taxon>
        <taxon>Camelidae</taxon>
        <taxon>Vicugna</taxon>
    </lineage>
</organism>
<gene>
    <name evidence="3" type="primary">LOC140686679</name>
</gene>
<reference evidence="3" key="1">
    <citation type="submission" date="2025-08" db="UniProtKB">
        <authorList>
            <consortium name="RefSeq"/>
        </authorList>
    </citation>
    <scope>IDENTIFICATION</scope>
</reference>
<feature type="region of interest" description="Disordered" evidence="1">
    <location>
        <begin position="1"/>
        <end position="154"/>
    </location>
</feature>
<dbReference type="RefSeq" id="XP_072796990.1">
    <property type="nucleotide sequence ID" value="XM_072940889.1"/>
</dbReference>
<feature type="compositionally biased region" description="Gly residues" evidence="1">
    <location>
        <begin position="111"/>
        <end position="146"/>
    </location>
</feature>
<evidence type="ECO:0000313" key="2">
    <source>
        <dbReference type="Proteomes" id="UP001652581"/>
    </source>
</evidence>
<accession>A0ABM5BKR0</accession>
<name>A0ABM5BKR0_VICPA</name>
<proteinExistence type="predicted"/>
<evidence type="ECO:0000256" key="1">
    <source>
        <dbReference type="SAM" id="MobiDB-lite"/>
    </source>
</evidence>
<dbReference type="GeneID" id="140686679"/>
<sequence>MQIRMDTSSHRCLAPESAAPPPGRRSHSPCTQPGPAPVPSSATTLPRPPARPFIRQAGRRQSFPAARGSSERRCPSSACQRRRLHRQRRGHFRRRSLSRAAAAEGPAQSVGGAGGVRVGFHGGGSGGCGGGGSGGGEGDGDGGGGVHGHRHGPRAGVRRGAALKQPPVSLLSLGHQESPDKQMKMLHFEMDVVSQSSSSSGLETLLQNAQGWGAARGVCKREDQPTMMPVGSFPRGSSRRCVRCRMMELSACSWGKDAAKFICEKKTHPSLNCSPSSKQKKTKLVLFFKGIFYIFRISETIYVKASSLPLIKNSFR</sequence>
<protein>
    <submittedName>
        <fullName evidence="3">Uncharacterized protein</fullName>
    </submittedName>
</protein>
<keyword evidence="2" id="KW-1185">Reference proteome</keyword>
<dbReference type="Proteomes" id="UP001652581">
    <property type="component" value="Chromosome 17"/>
</dbReference>
<evidence type="ECO:0000313" key="3">
    <source>
        <dbReference type="RefSeq" id="XP_072796990.1"/>
    </source>
</evidence>